<evidence type="ECO:0000256" key="1">
    <source>
        <dbReference type="SAM" id="SignalP"/>
    </source>
</evidence>
<proteinExistence type="predicted"/>
<protein>
    <recommendedName>
        <fullName evidence="4">UrcA family protein</fullName>
    </recommendedName>
</protein>
<feature type="chain" id="PRO_5030551941" description="UrcA family protein" evidence="1">
    <location>
        <begin position="30"/>
        <end position="164"/>
    </location>
</feature>
<comment type="caution">
    <text evidence="2">The sequence shown here is derived from an EMBL/GenBank/DDBJ whole genome shotgun (WGS) entry which is preliminary data.</text>
</comment>
<gene>
    <name evidence="2" type="ORF">H7F49_14315</name>
</gene>
<dbReference type="RefSeq" id="WP_185684257.1">
    <property type="nucleotide sequence ID" value="NZ_JACLAU010000028.1"/>
</dbReference>
<evidence type="ECO:0008006" key="4">
    <source>
        <dbReference type="Google" id="ProtNLM"/>
    </source>
</evidence>
<keyword evidence="1" id="KW-0732">Signal</keyword>
<accession>A0A7X1F9E5</accession>
<evidence type="ECO:0000313" key="2">
    <source>
        <dbReference type="EMBL" id="MBC2652868.1"/>
    </source>
</evidence>
<keyword evidence="3" id="KW-1185">Reference proteome</keyword>
<dbReference type="AlphaFoldDB" id="A0A7X1F9E5"/>
<name>A0A7X1F9E5_9SPHN</name>
<sequence>MNTARLGPTSLAASLAAALAFATAPSAHAQTGAAATPDSHVERLEHNGIGYEVTYRPLVRTMEKTIGAHPGARSTLQRCRAVTEIAIDREVRLPDGSAALSHRLTDMQRITAHHIGPCEQNRQALAKARLRQADAIAAQVRAMAASDRPALLAQIDAARALAVN</sequence>
<reference evidence="2 3" key="1">
    <citation type="submission" date="2020-08" db="EMBL/GenBank/DDBJ databases">
        <title>The genome sequence of Novosphingobium flavum 4Y4.</title>
        <authorList>
            <person name="Liu Y."/>
        </authorList>
    </citation>
    <scope>NUCLEOTIDE SEQUENCE [LARGE SCALE GENOMIC DNA]</scope>
    <source>
        <strain evidence="2 3">4Y4</strain>
    </source>
</reference>
<dbReference type="EMBL" id="JACLAU010000028">
    <property type="protein sequence ID" value="MBC2652868.1"/>
    <property type="molecule type" value="Genomic_DNA"/>
</dbReference>
<organism evidence="2 3">
    <name type="scientific">Novosphingobium aerophilum</name>
    <dbReference type="NCBI Taxonomy" id="2839843"/>
    <lineage>
        <taxon>Bacteria</taxon>
        <taxon>Pseudomonadati</taxon>
        <taxon>Pseudomonadota</taxon>
        <taxon>Alphaproteobacteria</taxon>
        <taxon>Sphingomonadales</taxon>
        <taxon>Sphingomonadaceae</taxon>
        <taxon>Novosphingobium</taxon>
    </lineage>
</organism>
<dbReference type="Proteomes" id="UP000520156">
    <property type="component" value="Unassembled WGS sequence"/>
</dbReference>
<evidence type="ECO:0000313" key="3">
    <source>
        <dbReference type="Proteomes" id="UP000520156"/>
    </source>
</evidence>
<feature type="signal peptide" evidence="1">
    <location>
        <begin position="1"/>
        <end position="29"/>
    </location>
</feature>